<name>A0A158DEJ1_9BURK</name>
<reference evidence="1" key="1">
    <citation type="submission" date="2016-01" db="EMBL/GenBank/DDBJ databases">
        <authorList>
            <person name="Peeters C."/>
        </authorList>
    </citation>
    <scope>NUCLEOTIDE SEQUENCE [LARGE SCALE GENOMIC DNA]</scope>
    <source>
        <strain evidence="1">LMG 29325</strain>
    </source>
</reference>
<dbReference type="AlphaFoldDB" id="A0A158DEJ1"/>
<evidence type="ECO:0000313" key="2">
    <source>
        <dbReference type="Proteomes" id="UP000054596"/>
    </source>
</evidence>
<dbReference type="EMBL" id="FCOJ02000083">
    <property type="protein sequence ID" value="SAK92971.1"/>
    <property type="molecule type" value="Genomic_DNA"/>
</dbReference>
<dbReference type="STRING" id="1777143.AWB82_06663"/>
<dbReference type="Proteomes" id="UP000054596">
    <property type="component" value="Unassembled WGS sequence"/>
</dbReference>
<proteinExistence type="predicted"/>
<evidence type="ECO:0000313" key="1">
    <source>
        <dbReference type="EMBL" id="SAK92971.1"/>
    </source>
</evidence>
<protein>
    <submittedName>
        <fullName evidence="1">Uncharacterized protein</fullName>
    </submittedName>
</protein>
<accession>A0A158DEJ1</accession>
<organism evidence="1 2">
    <name type="scientific">Caballeronia glebae</name>
    <dbReference type="NCBI Taxonomy" id="1777143"/>
    <lineage>
        <taxon>Bacteria</taxon>
        <taxon>Pseudomonadati</taxon>
        <taxon>Pseudomonadota</taxon>
        <taxon>Betaproteobacteria</taxon>
        <taxon>Burkholderiales</taxon>
        <taxon>Burkholderiaceae</taxon>
        <taxon>Caballeronia</taxon>
    </lineage>
</organism>
<comment type="caution">
    <text evidence="1">The sequence shown here is derived from an EMBL/GenBank/DDBJ whole genome shotgun (WGS) entry which is preliminary data.</text>
</comment>
<gene>
    <name evidence="1" type="ORF">AWB82_06663</name>
</gene>
<sequence length="107" mass="12121">MEHNATLKEIKDRVTRLESRLVQLGDHVGANLRIRLQVNVRTDQFGEPWVEVDALDISFARIVCSLREHGYFRGEIPNSIRRATHRHGVPGTSTALAHSHCKWTLAG</sequence>
<keyword evidence="2" id="KW-1185">Reference proteome</keyword>